<organism evidence="3 4">
    <name type="scientific">Arthrobacter sulfonylureivorans</name>
    <dbReference type="NCBI Taxonomy" id="2486855"/>
    <lineage>
        <taxon>Bacteria</taxon>
        <taxon>Bacillati</taxon>
        <taxon>Actinomycetota</taxon>
        <taxon>Actinomycetes</taxon>
        <taxon>Micrococcales</taxon>
        <taxon>Micrococcaceae</taxon>
        <taxon>Arthrobacter</taxon>
    </lineage>
</organism>
<dbReference type="PROSITE" id="PS50995">
    <property type="entry name" value="HTH_MARR_2"/>
    <property type="match status" value="1"/>
</dbReference>
<dbReference type="SUPFAM" id="SSF46785">
    <property type="entry name" value="Winged helix' DNA-binding domain"/>
    <property type="match status" value="1"/>
</dbReference>
<evidence type="ECO:0000256" key="1">
    <source>
        <dbReference type="SAM" id="MobiDB-lite"/>
    </source>
</evidence>
<evidence type="ECO:0000259" key="2">
    <source>
        <dbReference type="PROSITE" id="PS50995"/>
    </source>
</evidence>
<dbReference type="InterPro" id="IPR000835">
    <property type="entry name" value="HTH_MarR-typ"/>
</dbReference>
<proteinExistence type="predicted"/>
<dbReference type="Proteomes" id="UP000829069">
    <property type="component" value="Chromosome"/>
</dbReference>
<evidence type="ECO:0000313" key="3">
    <source>
        <dbReference type="EMBL" id="UNK46522.1"/>
    </source>
</evidence>
<dbReference type="EMBL" id="CP093326">
    <property type="protein sequence ID" value="UNK46522.1"/>
    <property type="molecule type" value="Genomic_DNA"/>
</dbReference>
<accession>A0ABY3WAM9</accession>
<dbReference type="RefSeq" id="WP_241914523.1">
    <property type="nucleotide sequence ID" value="NZ_CP093326.1"/>
</dbReference>
<feature type="region of interest" description="Disordered" evidence="1">
    <location>
        <begin position="151"/>
        <end position="176"/>
    </location>
</feature>
<evidence type="ECO:0000313" key="4">
    <source>
        <dbReference type="Proteomes" id="UP000829069"/>
    </source>
</evidence>
<dbReference type="InterPro" id="IPR036388">
    <property type="entry name" value="WH-like_DNA-bd_sf"/>
</dbReference>
<dbReference type="InterPro" id="IPR036390">
    <property type="entry name" value="WH_DNA-bd_sf"/>
</dbReference>
<reference evidence="3 4" key="1">
    <citation type="submission" date="2022-03" db="EMBL/GenBank/DDBJ databases">
        <title>Isotopic signatures of nitrous oxide derived from detoxification processes.</title>
        <authorList>
            <person name="Behrendt U."/>
            <person name="Buchen C."/>
            <person name="Well R."/>
            <person name="Ulrich A."/>
            <person name="Rohe L."/>
            <person name="Kolb S."/>
            <person name="Schloter M."/>
            <person name="Horn M.A."/>
            <person name="Augustin J."/>
        </authorList>
    </citation>
    <scope>NUCLEOTIDE SEQUENCE [LARGE SCALE GENOMIC DNA]</scope>
    <source>
        <strain evidence="3 4">S4-C24</strain>
    </source>
</reference>
<dbReference type="PRINTS" id="PR00598">
    <property type="entry name" value="HTHMARR"/>
</dbReference>
<protein>
    <submittedName>
        <fullName evidence="3">MarR family transcriptional regulator</fullName>
    </submittedName>
</protein>
<dbReference type="Pfam" id="PF12802">
    <property type="entry name" value="MarR_2"/>
    <property type="match status" value="1"/>
</dbReference>
<dbReference type="Gene3D" id="1.10.10.10">
    <property type="entry name" value="Winged helix-like DNA-binding domain superfamily/Winged helix DNA-binding domain"/>
    <property type="match status" value="1"/>
</dbReference>
<feature type="compositionally biased region" description="Basic and acidic residues" evidence="1">
    <location>
        <begin position="151"/>
        <end position="165"/>
    </location>
</feature>
<dbReference type="PANTHER" id="PTHR33164:SF106">
    <property type="entry name" value="TRANSCRIPTIONAL REGULATORY PROTEIN"/>
    <property type="match status" value="1"/>
</dbReference>
<dbReference type="InterPro" id="IPR039422">
    <property type="entry name" value="MarR/SlyA-like"/>
</dbReference>
<dbReference type="PANTHER" id="PTHR33164">
    <property type="entry name" value="TRANSCRIPTIONAL REGULATOR, MARR FAMILY"/>
    <property type="match status" value="1"/>
</dbReference>
<gene>
    <name evidence="3" type="ORF">MNQ99_03925</name>
</gene>
<feature type="domain" description="HTH marR-type" evidence="2">
    <location>
        <begin position="5"/>
        <end position="141"/>
    </location>
</feature>
<keyword evidence="4" id="KW-1185">Reference proteome</keyword>
<sequence>MEQRTDRLMLLLQQFVVESERYVEAVSERDALHRTDLNALAAMVRAAAAGRTVTPGLLRTELHLSSPATTALVDRLDRSGHVNRTRSDTDRRKVHLELTDKARATGGAMFAPLARNIGQVLDGYPAEDRQRLAGFLADIITATSAACVEVTGRDGDPGGDGHPDGEAATGTPGVDK</sequence>
<name>A0ABY3WAM9_9MICC</name>
<dbReference type="SMART" id="SM00347">
    <property type="entry name" value="HTH_MARR"/>
    <property type="match status" value="1"/>
</dbReference>